<dbReference type="PANTHER" id="PTHR42788">
    <property type="entry name" value="TAURINE IMPORT ATP-BINDING PROTEIN-RELATED"/>
    <property type="match status" value="1"/>
</dbReference>
<dbReference type="CDD" id="cd03293">
    <property type="entry name" value="ABC_NrtD_SsuB_transporters"/>
    <property type="match status" value="1"/>
</dbReference>
<dbReference type="InterPro" id="IPR027417">
    <property type="entry name" value="P-loop_NTPase"/>
</dbReference>
<evidence type="ECO:0000256" key="3">
    <source>
        <dbReference type="ARBA" id="ARBA00022840"/>
    </source>
</evidence>
<dbReference type="PROSITE" id="PS50893">
    <property type="entry name" value="ABC_TRANSPORTER_2"/>
    <property type="match status" value="1"/>
</dbReference>
<dbReference type="Gene3D" id="3.40.50.300">
    <property type="entry name" value="P-loop containing nucleotide triphosphate hydrolases"/>
    <property type="match status" value="1"/>
</dbReference>
<protein>
    <submittedName>
        <fullName evidence="5">Nitrate ABC transporter ATP-binding protein</fullName>
    </submittedName>
</protein>
<dbReference type="GO" id="GO:0016887">
    <property type="term" value="F:ATP hydrolysis activity"/>
    <property type="evidence" value="ECO:0007669"/>
    <property type="project" value="InterPro"/>
</dbReference>
<reference evidence="5 6" key="1">
    <citation type="submission" date="2019-11" db="EMBL/GenBank/DDBJ databases">
        <title>Comparative genomics of hydrocarbon-degrading Desulfosarcina strains.</title>
        <authorList>
            <person name="Watanabe M."/>
            <person name="Kojima H."/>
            <person name="Fukui M."/>
        </authorList>
    </citation>
    <scope>NUCLEOTIDE SEQUENCE [LARGE SCALE GENOMIC DNA]</scope>
    <source>
        <strain evidence="6">oXyS1</strain>
    </source>
</reference>
<dbReference type="InterPro" id="IPR017871">
    <property type="entry name" value="ABC_transporter-like_CS"/>
</dbReference>
<feature type="domain" description="ABC transporter" evidence="4">
    <location>
        <begin position="2"/>
        <end position="234"/>
    </location>
</feature>
<dbReference type="PANTHER" id="PTHR42788:SF13">
    <property type="entry name" value="ALIPHATIC SULFONATES IMPORT ATP-BINDING PROTEIN SSUB"/>
    <property type="match status" value="1"/>
</dbReference>
<keyword evidence="1" id="KW-0813">Transport</keyword>
<evidence type="ECO:0000256" key="1">
    <source>
        <dbReference type="ARBA" id="ARBA00022448"/>
    </source>
</evidence>
<accession>A0A5K8A854</accession>
<dbReference type="InterPro" id="IPR050166">
    <property type="entry name" value="ABC_transporter_ATP-bind"/>
</dbReference>
<dbReference type="GO" id="GO:0005524">
    <property type="term" value="F:ATP binding"/>
    <property type="evidence" value="ECO:0007669"/>
    <property type="project" value="UniProtKB-KW"/>
</dbReference>
<dbReference type="SMART" id="SM00382">
    <property type="entry name" value="AAA"/>
    <property type="match status" value="1"/>
</dbReference>
<gene>
    <name evidence="5" type="ORF">DSCOOX_18410</name>
</gene>
<dbReference type="Proteomes" id="UP000422108">
    <property type="component" value="Chromosome"/>
</dbReference>
<evidence type="ECO:0000259" key="4">
    <source>
        <dbReference type="PROSITE" id="PS50893"/>
    </source>
</evidence>
<dbReference type="InterPro" id="IPR003439">
    <property type="entry name" value="ABC_transporter-like_ATP-bd"/>
</dbReference>
<proteinExistence type="predicted"/>
<organism evidence="5 6">
    <name type="scientific">Desulfosarcina ovata subsp. ovata</name>
    <dbReference type="NCBI Taxonomy" id="2752305"/>
    <lineage>
        <taxon>Bacteria</taxon>
        <taxon>Pseudomonadati</taxon>
        <taxon>Thermodesulfobacteriota</taxon>
        <taxon>Desulfobacteria</taxon>
        <taxon>Desulfobacterales</taxon>
        <taxon>Desulfosarcinaceae</taxon>
        <taxon>Desulfosarcina</taxon>
    </lineage>
</organism>
<name>A0A5K8A854_9BACT</name>
<keyword evidence="6" id="KW-1185">Reference proteome</keyword>
<sequence length="268" mass="29506">MIRFEHVSQDYFHNGASPVTVLADVNLDVREGEFVCVLGPSGCGKTTLLNLAAGFIFPSRGRVLFDGRAVAGPGPERGVVFQDATLFPWLSVAKNVEFGLALNGLRGRFLRRRARGYLDRLGLNGHADKYPHALSGGMRQRVAIARVLALEPKVLLMDEPFSALDANTRERLQDELLRVWTARRRTVLYVTHSVEEAAYLADRVVVMGPAENSLFRQIEVILPRPRNRSGAAFLKTKAALREVLAALPCCIQTDIGAPATGSTKRSRE</sequence>
<dbReference type="SUPFAM" id="SSF52540">
    <property type="entry name" value="P-loop containing nucleoside triphosphate hydrolases"/>
    <property type="match status" value="1"/>
</dbReference>
<dbReference type="EMBL" id="AP021879">
    <property type="protein sequence ID" value="BBO88661.1"/>
    <property type="molecule type" value="Genomic_DNA"/>
</dbReference>
<evidence type="ECO:0000256" key="2">
    <source>
        <dbReference type="ARBA" id="ARBA00022741"/>
    </source>
</evidence>
<keyword evidence="2" id="KW-0547">Nucleotide-binding</keyword>
<keyword evidence="3 5" id="KW-0067">ATP-binding</keyword>
<dbReference type="RefSeq" id="WP_155309944.1">
    <property type="nucleotide sequence ID" value="NZ_AP021879.1"/>
</dbReference>
<dbReference type="PROSITE" id="PS00211">
    <property type="entry name" value="ABC_TRANSPORTER_1"/>
    <property type="match status" value="1"/>
</dbReference>
<dbReference type="Pfam" id="PF00005">
    <property type="entry name" value="ABC_tran"/>
    <property type="match status" value="1"/>
</dbReference>
<evidence type="ECO:0000313" key="5">
    <source>
        <dbReference type="EMBL" id="BBO88661.1"/>
    </source>
</evidence>
<evidence type="ECO:0000313" key="6">
    <source>
        <dbReference type="Proteomes" id="UP000422108"/>
    </source>
</evidence>
<dbReference type="InterPro" id="IPR003593">
    <property type="entry name" value="AAA+_ATPase"/>
</dbReference>
<dbReference type="AlphaFoldDB" id="A0A5K8A854"/>